<dbReference type="Pfam" id="PF00126">
    <property type="entry name" value="HTH_1"/>
    <property type="match status" value="1"/>
</dbReference>
<dbReference type="AlphaFoldDB" id="A0A2T3XLU7"/>
<keyword evidence="2" id="KW-0805">Transcription regulation</keyword>
<dbReference type="GO" id="GO:0003677">
    <property type="term" value="F:DNA binding"/>
    <property type="evidence" value="ECO:0007669"/>
    <property type="project" value="UniProtKB-KW"/>
</dbReference>
<dbReference type="InterPro" id="IPR036390">
    <property type="entry name" value="WH_DNA-bd_sf"/>
</dbReference>
<sequence length="305" mass="32774">MNTHLRIFHSFTIKMADVLDLDAVRAFIHVADLCSFTRAADALGTTQSAVSLKVKRLEAHLGKALFERTPRSVRLSAAGHAFLTSARDLLDAHQRALASLTAERRTLKIGISEHVVGSQLVRVVENLHRHDSRLILEVHLGSSFPLLAQYDERRLDAVIVRYEADEAPAWSARTDAEPLFVEPLVWLAAAGWRPEPGEPLPLAMIAPPCGVRGVAIRALERANIAWQETFVGGGIAAVGAALAAGLAVSALAKRVAPAGLVEVNGKNGLPALPALPKSQIVMHSRMRDPRAAAALRILAASIERG</sequence>
<evidence type="ECO:0000256" key="4">
    <source>
        <dbReference type="ARBA" id="ARBA00023163"/>
    </source>
</evidence>
<dbReference type="GO" id="GO:0003700">
    <property type="term" value="F:DNA-binding transcription factor activity"/>
    <property type="evidence" value="ECO:0007669"/>
    <property type="project" value="InterPro"/>
</dbReference>
<comment type="caution">
    <text evidence="6">The sequence shown here is derived from an EMBL/GenBank/DDBJ whole genome shotgun (WGS) entry which is preliminary data.</text>
</comment>
<dbReference type="PANTHER" id="PTHR30579">
    <property type="entry name" value="TRANSCRIPTIONAL REGULATOR"/>
    <property type="match status" value="1"/>
</dbReference>
<comment type="similarity">
    <text evidence="1">Belongs to the LysR transcriptional regulatory family.</text>
</comment>
<protein>
    <submittedName>
        <fullName evidence="6">LysR family transcriptional regulator</fullName>
    </submittedName>
</protein>
<evidence type="ECO:0000256" key="2">
    <source>
        <dbReference type="ARBA" id="ARBA00023015"/>
    </source>
</evidence>
<dbReference type="EMBL" id="PYUC01000018">
    <property type="protein sequence ID" value="PTB17500.1"/>
    <property type="molecule type" value="Genomic_DNA"/>
</dbReference>
<dbReference type="PRINTS" id="PR00039">
    <property type="entry name" value="HTHLYSR"/>
</dbReference>
<evidence type="ECO:0000313" key="6">
    <source>
        <dbReference type="EMBL" id="PTB17500.1"/>
    </source>
</evidence>
<dbReference type="InterPro" id="IPR005119">
    <property type="entry name" value="LysR_subst-bd"/>
</dbReference>
<gene>
    <name evidence="6" type="ORF">C9I57_27840</name>
</gene>
<evidence type="ECO:0000313" key="7">
    <source>
        <dbReference type="Proteomes" id="UP000240638"/>
    </source>
</evidence>
<accession>A0A2T3XLU7</accession>
<dbReference type="PANTHER" id="PTHR30579:SF7">
    <property type="entry name" value="HTH-TYPE TRANSCRIPTIONAL REGULATOR LRHA-RELATED"/>
    <property type="match status" value="1"/>
</dbReference>
<name>A0A2T3XLU7_9BURK</name>
<feature type="domain" description="HTH lysR-type" evidence="5">
    <location>
        <begin position="19"/>
        <end position="76"/>
    </location>
</feature>
<dbReference type="InterPro" id="IPR000847">
    <property type="entry name" value="LysR_HTH_N"/>
</dbReference>
<dbReference type="Proteomes" id="UP000240638">
    <property type="component" value="Unassembled WGS sequence"/>
</dbReference>
<dbReference type="PROSITE" id="PS50931">
    <property type="entry name" value="HTH_LYSR"/>
    <property type="match status" value="1"/>
</dbReference>
<evidence type="ECO:0000256" key="1">
    <source>
        <dbReference type="ARBA" id="ARBA00009437"/>
    </source>
</evidence>
<dbReference type="SUPFAM" id="SSF53850">
    <property type="entry name" value="Periplasmic binding protein-like II"/>
    <property type="match status" value="1"/>
</dbReference>
<evidence type="ECO:0000256" key="3">
    <source>
        <dbReference type="ARBA" id="ARBA00023125"/>
    </source>
</evidence>
<keyword evidence="3" id="KW-0238">DNA-binding</keyword>
<dbReference type="InterPro" id="IPR036388">
    <property type="entry name" value="WH-like_DNA-bd_sf"/>
</dbReference>
<dbReference type="SUPFAM" id="SSF46785">
    <property type="entry name" value="Winged helix' DNA-binding domain"/>
    <property type="match status" value="1"/>
</dbReference>
<organism evidence="6 7">
    <name type="scientific">Trinickia symbiotica</name>
    <dbReference type="NCBI Taxonomy" id="863227"/>
    <lineage>
        <taxon>Bacteria</taxon>
        <taxon>Pseudomonadati</taxon>
        <taxon>Pseudomonadota</taxon>
        <taxon>Betaproteobacteria</taxon>
        <taxon>Burkholderiales</taxon>
        <taxon>Burkholderiaceae</taxon>
        <taxon>Trinickia</taxon>
    </lineage>
</organism>
<dbReference type="Gene3D" id="3.40.190.10">
    <property type="entry name" value="Periplasmic binding protein-like II"/>
    <property type="match status" value="2"/>
</dbReference>
<dbReference type="Gene3D" id="1.10.10.10">
    <property type="entry name" value="Winged helix-like DNA-binding domain superfamily/Winged helix DNA-binding domain"/>
    <property type="match status" value="1"/>
</dbReference>
<dbReference type="InterPro" id="IPR050176">
    <property type="entry name" value="LTTR"/>
</dbReference>
<keyword evidence="4" id="KW-0804">Transcription</keyword>
<reference evidence="6 7" key="1">
    <citation type="submission" date="2018-03" db="EMBL/GenBank/DDBJ databases">
        <title>Whole genome analyses suggest that Burkholderia sensu lato contains two further novel genera in the rhizoxinica-symbiotica group Mycetohabitans gen. nov., and Trinickia gen. nov.: implications for the evolution of diazotrophy and nodulation in the Burkholderiaceae.</title>
        <authorList>
            <person name="Estrada De Los Santos P."/>
            <person name="Palmer M."/>
            <person name="Chavez-Ramirez B."/>
            <person name="Steenkamp E.T."/>
            <person name="Hirsch A.M."/>
            <person name="Manyaka P."/>
            <person name="Maluk M."/>
            <person name="Lafos M."/>
            <person name="Crook M."/>
            <person name="Gross E."/>
            <person name="Simon M.F."/>
            <person name="Bueno Dos Reis Junior F."/>
            <person name="Poole P.S."/>
            <person name="Venter S.N."/>
            <person name="James E.K."/>
        </authorList>
    </citation>
    <scope>NUCLEOTIDE SEQUENCE [LARGE SCALE GENOMIC DNA]</scope>
    <source>
        <strain evidence="6 7">JPY-366</strain>
    </source>
</reference>
<proteinExistence type="inferred from homology"/>
<dbReference type="Pfam" id="PF03466">
    <property type="entry name" value="LysR_substrate"/>
    <property type="match status" value="1"/>
</dbReference>
<dbReference type="FunFam" id="1.10.10.10:FF:000001">
    <property type="entry name" value="LysR family transcriptional regulator"/>
    <property type="match status" value="1"/>
</dbReference>
<evidence type="ECO:0000259" key="5">
    <source>
        <dbReference type="PROSITE" id="PS50931"/>
    </source>
</evidence>